<dbReference type="CDD" id="cd13585">
    <property type="entry name" value="PBP2_TMBP_like"/>
    <property type="match status" value="1"/>
</dbReference>
<evidence type="ECO:0000313" key="7">
    <source>
        <dbReference type="Proteomes" id="UP000654573"/>
    </source>
</evidence>
<dbReference type="SUPFAM" id="SSF53850">
    <property type="entry name" value="Periplasmic binding protein-like II"/>
    <property type="match status" value="1"/>
</dbReference>
<keyword evidence="3 5" id="KW-0732">Signal</keyword>
<dbReference type="RefSeq" id="WP_103731714.1">
    <property type="nucleotide sequence ID" value="NZ_JACOOU010000008.1"/>
</dbReference>
<dbReference type="Proteomes" id="UP000654573">
    <property type="component" value="Unassembled WGS sequence"/>
</dbReference>
<evidence type="ECO:0000256" key="5">
    <source>
        <dbReference type="SAM" id="SignalP"/>
    </source>
</evidence>
<dbReference type="EMBL" id="JACOOU010000008">
    <property type="protein sequence ID" value="MBC5673985.1"/>
    <property type="molecule type" value="Genomic_DNA"/>
</dbReference>
<dbReference type="PROSITE" id="PS51257">
    <property type="entry name" value="PROKAR_LIPOPROTEIN"/>
    <property type="match status" value="1"/>
</dbReference>
<dbReference type="PANTHER" id="PTHR30061">
    <property type="entry name" value="MALTOSE-BINDING PERIPLASMIC PROTEIN"/>
    <property type="match status" value="1"/>
</dbReference>
<dbReference type="Pfam" id="PF01547">
    <property type="entry name" value="SBP_bac_1"/>
    <property type="match status" value="1"/>
</dbReference>
<evidence type="ECO:0000256" key="4">
    <source>
        <dbReference type="SAM" id="MobiDB-lite"/>
    </source>
</evidence>
<sequence>MKRKKVTAVLMAAAMILGTTACGSSDSGQENKKEESTENEKKEDSRENSDKGDSAEITLLMTNDWVDESTDLGGEFTKTIRYYEEEHPGTKITLQGASQQDIKESFQTAALAGGGADIVIMDNSGHAIDLAAMGLLYPLSELATPEDLVSQYQEGPLNSGKFQGEYYSVPWYMDCCGLYYNKERLDELGLSVPTNWEELSDALEKVKEAGYGGIITYQSAYAFYSFFYQNECPVIDTSGETPSVVIDNEQGKEAWDYICSMIENGGLVESFKEATTWDKVYESFANGEATFLLGGDWCANGVDGINPDLDYGITTMVEGKTQATVLGGWTWNINANSKNPELAYDLIQYINSEKGDPILAVQGKISARKDFDYAKALEGKERLKVFTDEFPYTCARPAVINEKAIDELITNAILEVDYGKATAEEALKSLTQKLNENIASNYK</sequence>
<evidence type="ECO:0000256" key="3">
    <source>
        <dbReference type="ARBA" id="ARBA00022729"/>
    </source>
</evidence>
<dbReference type="InterPro" id="IPR006059">
    <property type="entry name" value="SBP"/>
</dbReference>
<comment type="caution">
    <text evidence="6">The sequence shown here is derived from an EMBL/GenBank/DDBJ whole genome shotgun (WGS) entry which is preliminary data.</text>
</comment>
<dbReference type="PANTHER" id="PTHR30061:SF50">
    <property type="entry name" value="MALTOSE_MALTODEXTRIN-BINDING PERIPLASMIC PROTEIN"/>
    <property type="match status" value="1"/>
</dbReference>
<feature type="chain" id="PRO_5047012854" evidence="5">
    <location>
        <begin position="22"/>
        <end position="443"/>
    </location>
</feature>
<gene>
    <name evidence="6" type="ORF">H8S76_17195</name>
</gene>
<feature type="compositionally biased region" description="Basic and acidic residues" evidence="4">
    <location>
        <begin position="29"/>
        <end position="54"/>
    </location>
</feature>
<evidence type="ECO:0000256" key="2">
    <source>
        <dbReference type="ARBA" id="ARBA00022448"/>
    </source>
</evidence>
<evidence type="ECO:0000313" key="6">
    <source>
        <dbReference type="EMBL" id="MBC5673985.1"/>
    </source>
</evidence>
<name>A0ABR7FFK4_9FIRM</name>
<organism evidence="6 7">
    <name type="scientific">Blautia celeris</name>
    <dbReference type="NCBI Taxonomy" id="2763026"/>
    <lineage>
        <taxon>Bacteria</taxon>
        <taxon>Bacillati</taxon>
        <taxon>Bacillota</taxon>
        <taxon>Clostridia</taxon>
        <taxon>Lachnospirales</taxon>
        <taxon>Lachnospiraceae</taxon>
        <taxon>Blautia</taxon>
    </lineage>
</organism>
<reference evidence="6 7" key="1">
    <citation type="submission" date="2020-08" db="EMBL/GenBank/DDBJ databases">
        <title>Genome public.</title>
        <authorList>
            <person name="Liu C."/>
            <person name="Sun Q."/>
        </authorList>
    </citation>
    <scope>NUCLEOTIDE SEQUENCE [LARGE SCALE GENOMIC DNA]</scope>
    <source>
        <strain evidence="6 7">NSJ-34</strain>
    </source>
</reference>
<comment type="similarity">
    <text evidence="1">Belongs to the bacterial solute-binding protein 1 family.</text>
</comment>
<proteinExistence type="inferred from homology"/>
<feature type="signal peptide" evidence="5">
    <location>
        <begin position="1"/>
        <end position="21"/>
    </location>
</feature>
<protein>
    <submittedName>
        <fullName evidence="6">Sugar ABC transporter substrate-binding protein</fullName>
    </submittedName>
</protein>
<accession>A0ABR7FFK4</accession>
<evidence type="ECO:0000256" key="1">
    <source>
        <dbReference type="ARBA" id="ARBA00008520"/>
    </source>
</evidence>
<feature type="region of interest" description="Disordered" evidence="4">
    <location>
        <begin position="19"/>
        <end position="55"/>
    </location>
</feature>
<dbReference type="Gene3D" id="3.40.190.10">
    <property type="entry name" value="Periplasmic binding protein-like II"/>
    <property type="match status" value="1"/>
</dbReference>
<keyword evidence="2" id="KW-0813">Transport</keyword>
<keyword evidence="7" id="KW-1185">Reference proteome</keyword>